<name>A0ACC1M8G8_9FUNG</name>
<comment type="caution">
    <text evidence="1">The sequence shown here is derived from an EMBL/GenBank/DDBJ whole genome shotgun (WGS) entry which is preliminary data.</text>
</comment>
<dbReference type="Proteomes" id="UP001139981">
    <property type="component" value="Unassembled WGS sequence"/>
</dbReference>
<evidence type="ECO:0000313" key="2">
    <source>
        <dbReference type="Proteomes" id="UP001139981"/>
    </source>
</evidence>
<accession>A0ACC1M8G8</accession>
<reference evidence="1" key="1">
    <citation type="submission" date="2022-07" db="EMBL/GenBank/DDBJ databases">
        <title>Phylogenomic reconstructions and comparative analyses of Kickxellomycotina fungi.</title>
        <authorList>
            <person name="Reynolds N.K."/>
            <person name="Stajich J.E."/>
            <person name="Barry K."/>
            <person name="Grigoriev I.V."/>
            <person name="Crous P."/>
            <person name="Smith M.E."/>
        </authorList>
    </citation>
    <scope>NUCLEOTIDE SEQUENCE</scope>
    <source>
        <strain evidence="1">CBS 190363</strain>
    </source>
</reference>
<keyword evidence="2" id="KW-1185">Reference proteome</keyword>
<protein>
    <submittedName>
        <fullName evidence="1">Uncharacterized protein</fullName>
    </submittedName>
</protein>
<sequence>MSTYSPEAMAGVCAGVFGLAGVILATVVAMRRRGRLTNTLRNALEEEEDAEGYAAAVPVIVISNETQPLISESAIRTRYASNPNEFARSYIDRPQHSSYKSPLSLVAPPSALPYSPAENVVIVAPSDISDSEDSGIESCLSTRSDEVDAIQLEAKAEDAEAAVVSNEEPRPSDQAVVAQDSAELPLSAATAPLGSTDNITVADVATTLVPMPFILSSETIASPEPSQLVPSKPLPSVDKLLAPHNSSATGREGRPRSSTLSARAQVFVPSGRSRTMVDTTSGSMGELKGSAAPISNAPSERSNAQMQALGHSTQSSTRSSLSESKTDVDMDKTSGEPQSPPVGTDTNEATEAAEAAEAESSTVFTPNRRCRFWPNCNNKNCKYSHPSRTCLKYPNCAYGEHCVFIHPSDAQRINDVISRGNTKRNKRNKKKRDLVRLNNIGDFTE</sequence>
<dbReference type="EMBL" id="JANBVB010000062">
    <property type="protein sequence ID" value="KAJ2898445.1"/>
    <property type="molecule type" value="Genomic_DNA"/>
</dbReference>
<gene>
    <name evidence="1" type="ORF">IWW38_001381</name>
</gene>
<evidence type="ECO:0000313" key="1">
    <source>
        <dbReference type="EMBL" id="KAJ2898445.1"/>
    </source>
</evidence>
<proteinExistence type="predicted"/>
<organism evidence="1 2">
    <name type="scientific">Coemansia aciculifera</name>
    <dbReference type="NCBI Taxonomy" id="417176"/>
    <lineage>
        <taxon>Eukaryota</taxon>
        <taxon>Fungi</taxon>
        <taxon>Fungi incertae sedis</taxon>
        <taxon>Zoopagomycota</taxon>
        <taxon>Kickxellomycotina</taxon>
        <taxon>Kickxellomycetes</taxon>
        <taxon>Kickxellales</taxon>
        <taxon>Kickxellaceae</taxon>
        <taxon>Coemansia</taxon>
    </lineage>
</organism>